<dbReference type="Pfam" id="PF04479">
    <property type="entry name" value="RTA1"/>
    <property type="match status" value="1"/>
</dbReference>
<keyword evidence="2 6" id="KW-0812">Transmembrane</keyword>
<keyword evidence="3 6" id="KW-1133">Transmembrane helix</keyword>
<evidence type="ECO:0008006" key="9">
    <source>
        <dbReference type="Google" id="ProtNLM"/>
    </source>
</evidence>
<evidence type="ECO:0000256" key="2">
    <source>
        <dbReference type="ARBA" id="ARBA00022692"/>
    </source>
</evidence>
<evidence type="ECO:0000313" key="7">
    <source>
        <dbReference type="EMBL" id="GBE84478.1"/>
    </source>
</evidence>
<dbReference type="GeneID" id="38781395"/>
<dbReference type="STRING" id="139825.A0A401GQH7"/>
<dbReference type="InParanoid" id="A0A401GQH7"/>
<dbReference type="OrthoDB" id="3358017at2759"/>
<sequence>MDLAVRAPIAPKRSRYGYTPTEWVCILYIVLFSITTLLHFAQALRYRLWWLIVTAVVCGILEILGWGGRLWSSFNDLLFSPYVMQITTTIIAPTPLVAANFVILGQIITRLGECYSRLSAKWYTAVFVSCDIIALIVQAAGGAEAAIAVSKGTSPQSGGRVMLAGIAFQLAAITCYMGLAAEFITRSLKDWPVRARSTGARTSDMDKNMKLMLLGLAASSVFIYIRSIYRTIELANGWTGVIIHTQALFNVFDGAMITLAMYTINVLHPGRLLGPGNTWMRYTSPRKEAELGDSEHSSVNKEINPSSKEDGTAQ</sequence>
<evidence type="ECO:0000256" key="1">
    <source>
        <dbReference type="ARBA" id="ARBA00004141"/>
    </source>
</evidence>
<evidence type="ECO:0000256" key="6">
    <source>
        <dbReference type="SAM" id="Phobius"/>
    </source>
</evidence>
<feature type="compositionally biased region" description="Basic and acidic residues" evidence="5">
    <location>
        <begin position="286"/>
        <end position="299"/>
    </location>
</feature>
<dbReference type="RefSeq" id="XP_027615391.1">
    <property type="nucleotide sequence ID" value="XM_027759590.1"/>
</dbReference>
<evidence type="ECO:0000313" key="8">
    <source>
        <dbReference type="Proteomes" id="UP000287166"/>
    </source>
</evidence>
<evidence type="ECO:0000256" key="3">
    <source>
        <dbReference type="ARBA" id="ARBA00022989"/>
    </source>
</evidence>
<organism evidence="7 8">
    <name type="scientific">Sparassis crispa</name>
    <dbReference type="NCBI Taxonomy" id="139825"/>
    <lineage>
        <taxon>Eukaryota</taxon>
        <taxon>Fungi</taxon>
        <taxon>Dikarya</taxon>
        <taxon>Basidiomycota</taxon>
        <taxon>Agaricomycotina</taxon>
        <taxon>Agaricomycetes</taxon>
        <taxon>Polyporales</taxon>
        <taxon>Sparassidaceae</taxon>
        <taxon>Sparassis</taxon>
    </lineage>
</organism>
<comment type="caution">
    <text evidence="7">The sequence shown here is derived from an EMBL/GenBank/DDBJ whole genome shotgun (WGS) entry which is preliminary data.</text>
</comment>
<gene>
    <name evidence="7" type="ORF">SCP_0604570</name>
</gene>
<feature type="region of interest" description="Disordered" evidence="5">
    <location>
        <begin position="286"/>
        <end position="314"/>
    </location>
</feature>
<dbReference type="PANTHER" id="PTHR31465">
    <property type="entry name" value="PROTEIN RTA1-RELATED"/>
    <property type="match status" value="1"/>
</dbReference>
<feature type="transmembrane region" description="Helical" evidence="6">
    <location>
        <begin position="161"/>
        <end position="184"/>
    </location>
</feature>
<evidence type="ECO:0000256" key="5">
    <source>
        <dbReference type="SAM" id="MobiDB-lite"/>
    </source>
</evidence>
<dbReference type="FunCoup" id="A0A401GQH7">
    <property type="interactions" value="27"/>
</dbReference>
<proteinExistence type="predicted"/>
<feature type="transmembrane region" description="Helical" evidence="6">
    <location>
        <begin position="20"/>
        <end position="41"/>
    </location>
</feature>
<keyword evidence="4 6" id="KW-0472">Membrane</keyword>
<accession>A0A401GQH7</accession>
<dbReference type="InterPro" id="IPR007568">
    <property type="entry name" value="RTA1"/>
</dbReference>
<feature type="transmembrane region" description="Helical" evidence="6">
    <location>
        <begin position="211"/>
        <end position="229"/>
    </location>
</feature>
<dbReference type="PANTHER" id="PTHR31465:SF9">
    <property type="entry name" value="SPHINGOID LONG-CHAIN BASE TRANSPORTER RSB1"/>
    <property type="match status" value="1"/>
</dbReference>
<evidence type="ECO:0000256" key="4">
    <source>
        <dbReference type="ARBA" id="ARBA00023136"/>
    </source>
</evidence>
<keyword evidence="8" id="KW-1185">Reference proteome</keyword>
<feature type="transmembrane region" description="Helical" evidence="6">
    <location>
        <begin position="86"/>
        <end position="108"/>
    </location>
</feature>
<protein>
    <recommendedName>
        <fullName evidence="9">Sphingoid long-chain base transporter RSB1</fullName>
    </recommendedName>
</protein>
<dbReference type="GO" id="GO:0000324">
    <property type="term" value="C:fungal-type vacuole"/>
    <property type="evidence" value="ECO:0007669"/>
    <property type="project" value="TreeGrafter"/>
</dbReference>
<dbReference type="EMBL" id="BFAD01000006">
    <property type="protein sequence ID" value="GBE84478.1"/>
    <property type="molecule type" value="Genomic_DNA"/>
</dbReference>
<reference evidence="7 8" key="1">
    <citation type="journal article" date="2018" name="Sci. Rep.">
        <title>Genome sequence of the cauliflower mushroom Sparassis crispa (Hanabiratake) and its association with beneficial usage.</title>
        <authorList>
            <person name="Kiyama R."/>
            <person name="Furutani Y."/>
            <person name="Kawaguchi K."/>
            <person name="Nakanishi T."/>
        </authorList>
    </citation>
    <scope>NUCLEOTIDE SEQUENCE [LARGE SCALE GENOMIC DNA]</scope>
</reference>
<dbReference type="Proteomes" id="UP000287166">
    <property type="component" value="Unassembled WGS sequence"/>
</dbReference>
<name>A0A401GQH7_9APHY</name>
<feature type="transmembrane region" description="Helical" evidence="6">
    <location>
        <begin position="48"/>
        <end position="66"/>
    </location>
</feature>
<dbReference type="AlphaFoldDB" id="A0A401GQH7"/>
<feature type="transmembrane region" description="Helical" evidence="6">
    <location>
        <begin position="241"/>
        <end position="264"/>
    </location>
</feature>
<feature type="transmembrane region" description="Helical" evidence="6">
    <location>
        <begin position="120"/>
        <end position="141"/>
    </location>
</feature>
<comment type="subcellular location">
    <subcellularLocation>
        <location evidence="1">Membrane</location>
        <topology evidence="1">Multi-pass membrane protein</topology>
    </subcellularLocation>
</comment>
<dbReference type="GO" id="GO:0005886">
    <property type="term" value="C:plasma membrane"/>
    <property type="evidence" value="ECO:0007669"/>
    <property type="project" value="TreeGrafter"/>
</dbReference>